<dbReference type="PANTHER" id="PTHR33048">
    <property type="entry name" value="PTH11-LIKE INTEGRAL MEMBRANE PROTEIN (AFU_ORTHOLOGUE AFUA_5G11245)"/>
    <property type="match status" value="1"/>
</dbReference>
<sequence>MEAGPTLANHAAPTYSGVWVVMSVSTIAFGLRLFSRASITSDLGWEDLVMAIGWCITLASTIVYTLSVHVSVIASTSTENLAKYLPDALRLNLIATGISIIALMVPKISIALLLTRILNSTRVMKWLIISISVLALVMGVIAVIIEFEQCDPVPGQWDPERYHPKCWPASVQMNYSYFVGSWSAFLDFFYAIYPASVIWKLNMANSRKIDLSILMGLGIVSGSVAIYKTSQFHLLQERGGVVAEALYVMSQLSMWTIIETNITIIAACIPLTSPVFRAAKRRAAPYLREVGINVRSTRTDKHSNRSQNEHELSSQNRTQIYVHHDIQVESNDGRESDRIPLSSHDLP</sequence>
<feature type="compositionally biased region" description="Basic and acidic residues" evidence="6">
    <location>
        <begin position="297"/>
        <end position="312"/>
    </location>
</feature>
<name>A0AAD4PTY1_9EURO</name>
<evidence type="ECO:0000256" key="1">
    <source>
        <dbReference type="ARBA" id="ARBA00004141"/>
    </source>
</evidence>
<dbReference type="GeneID" id="70249077"/>
<dbReference type="Pfam" id="PF20684">
    <property type="entry name" value="Fung_rhodopsin"/>
    <property type="match status" value="1"/>
</dbReference>
<dbReference type="Proteomes" id="UP001201262">
    <property type="component" value="Unassembled WGS sequence"/>
</dbReference>
<comment type="caution">
    <text evidence="9">The sequence shown here is derived from an EMBL/GenBank/DDBJ whole genome shotgun (WGS) entry which is preliminary data.</text>
</comment>
<evidence type="ECO:0000256" key="6">
    <source>
        <dbReference type="SAM" id="MobiDB-lite"/>
    </source>
</evidence>
<feature type="transmembrane region" description="Helical" evidence="7">
    <location>
        <begin position="126"/>
        <end position="145"/>
    </location>
</feature>
<evidence type="ECO:0000256" key="5">
    <source>
        <dbReference type="ARBA" id="ARBA00038359"/>
    </source>
</evidence>
<accession>A0AAD4PTY1</accession>
<evidence type="ECO:0000256" key="2">
    <source>
        <dbReference type="ARBA" id="ARBA00022692"/>
    </source>
</evidence>
<evidence type="ECO:0000313" key="10">
    <source>
        <dbReference type="Proteomes" id="UP001201262"/>
    </source>
</evidence>
<keyword evidence="3 7" id="KW-1133">Transmembrane helix</keyword>
<evidence type="ECO:0000313" key="9">
    <source>
        <dbReference type="EMBL" id="KAH8689461.1"/>
    </source>
</evidence>
<proteinExistence type="inferred from homology"/>
<feature type="transmembrane region" description="Helical" evidence="7">
    <location>
        <begin position="93"/>
        <end position="114"/>
    </location>
</feature>
<protein>
    <recommendedName>
        <fullName evidence="8">Rhodopsin domain-containing protein</fullName>
    </recommendedName>
</protein>
<reference evidence="9" key="1">
    <citation type="submission" date="2021-12" db="EMBL/GenBank/DDBJ databases">
        <title>Convergent genome expansion in fungi linked to evolution of root-endophyte symbiosis.</title>
        <authorList>
            <consortium name="DOE Joint Genome Institute"/>
            <person name="Ke Y.-H."/>
            <person name="Bonito G."/>
            <person name="Liao H.-L."/>
            <person name="Looney B."/>
            <person name="Rojas-Flechas A."/>
            <person name="Nash J."/>
            <person name="Hameed K."/>
            <person name="Schadt C."/>
            <person name="Martin F."/>
            <person name="Crous P.W."/>
            <person name="Miettinen O."/>
            <person name="Magnuson J.K."/>
            <person name="Labbe J."/>
            <person name="Jacobson D."/>
            <person name="Doktycz M.J."/>
            <person name="Veneault-Fourrey C."/>
            <person name="Kuo A."/>
            <person name="Mondo S."/>
            <person name="Calhoun S."/>
            <person name="Riley R."/>
            <person name="Ohm R."/>
            <person name="LaButti K."/>
            <person name="Andreopoulos B."/>
            <person name="Pangilinan J."/>
            <person name="Nolan M."/>
            <person name="Tritt A."/>
            <person name="Clum A."/>
            <person name="Lipzen A."/>
            <person name="Daum C."/>
            <person name="Barry K."/>
            <person name="Grigoriev I.V."/>
            <person name="Vilgalys R."/>
        </authorList>
    </citation>
    <scope>NUCLEOTIDE SEQUENCE</scope>
    <source>
        <strain evidence="9">PMI_201</strain>
    </source>
</reference>
<feature type="domain" description="Rhodopsin" evidence="8">
    <location>
        <begin position="31"/>
        <end position="277"/>
    </location>
</feature>
<evidence type="ECO:0000259" key="8">
    <source>
        <dbReference type="Pfam" id="PF20684"/>
    </source>
</evidence>
<feature type="transmembrane region" description="Helical" evidence="7">
    <location>
        <begin position="252"/>
        <end position="272"/>
    </location>
</feature>
<dbReference type="GO" id="GO:0016020">
    <property type="term" value="C:membrane"/>
    <property type="evidence" value="ECO:0007669"/>
    <property type="project" value="UniProtKB-SubCell"/>
</dbReference>
<dbReference type="InterPro" id="IPR052337">
    <property type="entry name" value="SAT4-like"/>
</dbReference>
<comment type="subcellular location">
    <subcellularLocation>
        <location evidence="1">Membrane</location>
        <topology evidence="1">Multi-pass membrane protein</topology>
    </subcellularLocation>
</comment>
<evidence type="ECO:0000256" key="7">
    <source>
        <dbReference type="SAM" id="Phobius"/>
    </source>
</evidence>
<dbReference type="AlphaFoldDB" id="A0AAD4PTY1"/>
<feature type="transmembrane region" description="Helical" evidence="7">
    <location>
        <begin position="211"/>
        <end position="232"/>
    </location>
</feature>
<dbReference type="EMBL" id="JAJTJA010000015">
    <property type="protein sequence ID" value="KAH8689461.1"/>
    <property type="molecule type" value="Genomic_DNA"/>
</dbReference>
<feature type="region of interest" description="Disordered" evidence="6">
    <location>
        <begin position="295"/>
        <end position="316"/>
    </location>
</feature>
<comment type="similarity">
    <text evidence="5">Belongs to the SAT4 family.</text>
</comment>
<keyword evidence="4 7" id="KW-0472">Membrane</keyword>
<evidence type="ECO:0000256" key="3">
    <source>
        <dbReference type="ARBA" id="ARBA00022989"/>
    </source>
</evidence>
<feature type="transmembrane region" description="Helical" evidence="7">
    <location>
        <begin position="177"/>
        <end position="199"/>
    </location>
</feature>
<feature type="transmembrane region" description="Helical" evidence="7">
    <location>
        <begin position="47"/>
        <end position="73"/>
    </location>
</feature>
<evidence type="ECO:0000256" key="4">
    <source>
        <dbReference type="ARBA" id="ARBA00023136"/>
    </source>
</evidence>
<gene>
    <name evidence="9" type="ORF">BGW36DRAFT_401821</name>
</gene>
<feature type="transmembrane region" description="Helical" evidence="7">
    <location>
        <begin position="15"/>
        <end position="35"/>
    </location>
</feature>
<dbReference type="RefSeq" id="XP_046065815.1">
    <property type="nucleotide sequence ID" value="XM_046218790.1"/>
</dbReference>
<organism evidence="9 10">
    <name type="scientific">Talaromyces proteolyticus</name>
    <dbReference type="NCBI Taxonomy" id="1131652"/>
    <lineage>
        <taxon>Eukaryota</taxon>
        <taxon>Fungi</taxon>
        <taxon>Dikarya</taxon>
        <taxon>Ascomycota</taxon>
        <taxon>Pezizomycotina</taxon>
        <taxon>Eurotiomycetes</taxon>
        <taxon>Eurotiomycetidae</taxon>
        <taxon>Eurotiales</taxon>
        <taxon>Trichocomaceae</taxon>
        <taxon>Talaromyces</taxon>
        <taxon>Talaromyces sect. Bacilispori</taxon>
    </lineage>
</organism>
<keyword evidence="10" id="KW-1185">Reference proteome</keyword>
<keyword evidence="2 7" id="KW-0812">Transmembrane</keyword>
<dbReference type="InterPro" id="IPR049326">
    <property type="entry name" value="Rhodopsin_dom_fungi"/>
</dbReference>
<dbReference type="PANTHER" id="PTHR33048:SF155">
    <property type="entry name" value="INTEGRAL MEMBRANE PROTEIN"/>
    <property type="match status" value="1"/>
</dbReference>